<comment type="caution">
    <text evidence="2">The sequence shown here is derived from an EMBL/GenBank/DDBJ whole genome shotgun (WGS) entry which is preliminary data.</text>
</comment>
<evidence type="ECO:0000256" key="1">
    <source>
        <dbReference type="SAM" id="Phobius"/>
    </source>
</evidence>
<dbReference type="InterPro" id="IPR024414">
    <property type="entry name" value="Uncharacterised_PrgI"/>
</dbReference>
<gene>
    <name evidence="2" type="ORF">A3D81_01560</name>
</gene>
<feature type="transmembrane region" description="Helical" evidence="1">
    <location>
        <begin position="21"/>
        <end position="41"/>
    </location>
</feature>
<dbReference type="Proteomes" id="UP000178492">
    <property type="component" value="Unassembled WGS sequence"/>
</dbReference>
<evidence type="ECO:0000313" key="3">
    <source>
        <dbReference type="Proteomes" id="UP000178492"/>
    </source>
</evidence>
<dbReference type="AlphaFoldDB" id="A0A1F5GGB7"/>
<organism evidence="2 3">
    <name type="scientific">Candidatus Curtissbacteria bacterium RIFCSPHIGHO2_02_FULL_40_17</name>
    <dbReference type="NCBI Taxonomy" id="1797715"/>
    <lineage>
        <taxon>Bacteria</taxon>
        <taxon>Candidatus Curtissiibacteriota</taxon>
    </lineage>
</organism>
<dbReference type="STRING" id="1797715.A3D81_01560"/>
<protein>
    <recommendedName>
        <fullName evidence="4">PrgI family protein</fullName>
    </recommendedName>
</protein>
<sequence length="543" mass="59827">MEQHPVPQHIASFEFKLFGNLTVRQFVTLAIPMSFAAIFFFSNLNPIIRLPLAILFGGFGIFSALVPIGGRPFDKWVVAFIKAILSPTQRIWIKEEKIPEFLSVVTSPSYTQNAPEEITTQGRERLVAYLRSLPKNLETPLDIKEQTSIERLNLTPVVTSQGILPPPIIFPSQIYPQAPVYLGASLPQQNNPAGFRAMKPEEEYLGKMGQALPQVHPQIPKEQAAPAQKKVKISDHAKPYTLAGIEKKLQKSQVGQEPGFEPVELIKSPITITPAAHLASENNFLYDVFIPVSHKETITFIPGIGKTRVRKLHFAPPANFNIANLPIRGEKRFEISEELKKHYDIEDSFIEAGADQAPPVILPTENVLKPQVPAPMAIDQKKVDNAGIFKAQEIIPAFQVKLQTAQGVSLKPQEQITTDSKISINAQKTPAITIPSETLNRAQLIPLTNRPNVLSGLVLKFDESPVVGAIITVRDTNGIPVRALKTNKLGQFLSATSLPNGTYILEVESRQALFEPIKLNLTGEVLSPLAIKEKGGSHGQKSN</sequence>
<dbReference type="Pfam" id="PF12666">
    <property type="entry name" value="PrgI"/>
    <property type="match status" value="1"/>
</dbReference>
<reference evidence="2 3" key="1">
    <citation type="journal article" date="2016" name="Nat. Commun.">
        <title>Thousands of microbial genomes shed light on interconnected biogeochemical processes in an aquifer system.</title>
        <authorList>
            <person name="Anantharaman K."/>
            <person name="Brown C.T."/>
            <person name="Hug L.A."/>
            <person name="Sharon I."/>
            <person name="Castelle C.J."/>
            <person name="Probst A.J."/>
            <person name="Thomas B.C."/>
            <person name="Singh A."/>
            <person name="Wilkins M.J."/>
            <person name="Karaoz U."/>
            <person name="Brodie E.L."/>
            <person name="Williams K.H."/>
            <person name="Hubbard S.S."/>
            <person name="Banfield J.F."/>
        </authorList>
    </citation>
    <scope>NUCLEOTIDE SEQUENCE [LARGE SCALE GENOMIC DNA]</scope>
</reference>
<keyword evidence="1" id="KW-1133">Transmembrane helix</keyword>
<dbReference type="InterPro" id="IPR008969">
    <property type="entry name" value="CarboxyPept-like_regulatory"/>
</dbReference>
<keyword evidence="1" id="KW-0812">Transmembrane</keyword>
<name>A0A1F5GGB7_9BACT</name>
<keyword evidence="1" id="KW-0472">Membrane</keyword>
<evidence type="ECO:0000313" key="2">
    <source>
        <dbReference type="EMBL" id="OGD90896.1"/>
    </source>
</evidence>
<dbReference type="SUPFAM" id="SSF49464">
    <property type="entry name" value="Carboxypeptidase regulatory domain-like"/>
    <property type="match status" value="1"/>
</dbReference>
<feature type="transmembrane region" description="Helical" evidence="1">
    <location>
        <begin position="47"/>
        <end position="66"/>
    </location>
</feature>
<dbReference type="EMBL" id="MFBE01000029">
    <property type="protein sequence ID" value="OGD90896.1"/>
    <property type="molecule type" value="Genomic_DNA"/>
</dbReference>
<evidence type="ECO:0008006" key="4">
    <source>
        <dbReference type="Google" id="ProtNLM"/>
    </source>
</evidence>
<accession>A0A1F5GGB7</accession>
<proteinExistence type="predicted"/>